<reference evidence="1 2" key="1">
    <citation type="submission" date="2016-11" db="EMBL/GenBank/DDBJ databases">
        <authorList>
            <person name="Jaros S."/>
            <person name="Januszkiewicz K."/>
            <person name="Wedrychowicz H."/>
        </authorList>
    </citation>
    <scope>NUCLEOTIDE SEQUENCE [LARGE SCALE GENOMIC DNA]</scope>
    <source>
        <strain evidence="1 2">GAS138</strain>
    </source>
</reference>
<evidence type="ECO:0000313" key="1">
    <source>
        <dbReference type="EMBL" id="SHG89854.1"/>
    </source>
</evidence>
<protein>
    <submittedName>
        <fullName evidence="1">Uncharacterized protein</fullName>
    </submittedName>
</protein>
<evidence type="ECO:0000313" key="2">
    <source>
        <dbReference type="Proteomes" id="UP000189796"/>
    </source>
</evidence>
<organism evidence="1 2">
    <name type="scientific">Bradyrhizobium erythrophlei</name>
    <dbReference type="NCBI Taxonomy" id="1437360"/>
    <lineage>
        <taxon>Bacteria</taxon>
        <taxon>Pseudomonadati</taxon>
        <taxon>Pseudomonadota</taxon>
        <taxon>Alphaproteobacteria</taxon>
        <taxon>Hyphomicrobiales</taxon>
        <taxon>Nitrobacteraceae</taxon>
        <taxon>Bradyrhizobium</taxon>
    </lineage>
</organism>
<name>A0A1M5NJS9_9BRAD</name>
<dbReference type="EMBL" id="LT670817">
    <property type="protein sequence ID" value="SHG89854.1"/>
    <property type="molecule type" value="Genomic_DNA"/>
</dbReference>
<gene>
    <name evidence="1" type="ORF">SAMN05443248_3025</name>
</gene>
<dbReference type="RefSeq" id="WP_079601975.1">
    <property type="nucleotide sequence ID" value="NZ_LT670817.1"/>
</dbReference>
<accession>A0A1M5NJS9</accession>
<sequence length="65" mass="7524">MPYENPPPADLALQLDEIDRLIDDLRFKQFETLLKLAENQIKRGVDPLEAIGRVRKTLRTLSNFS</sequence>
<proteinExistence type="predicted"/>
<dbReference type="AlphaFoldDB" id="A0A1M5NJS9"/>
<dbReference type="Proteomes" id="UP000189796">
    <property type="component" value="Chromosome I"/>
</dbReference>